<dbReference type="EMBL" id="PVWQ01000001">
    <property type="protein sequence ID" value="RDW92748.1"/>
    <property type="molecule type" value="Genomic_DNA"/>
</dbReference>
<evidence type="ECO:0008006" key="4">
    <source>
        <dbReference type="Google" id="ProtNLM"/>
    </source>
</evidence>
<gene>
    <name evidence="2" type="ORF">DSM5745_00070</name>
</gene>
<feature type="region of interest" description="Disordered" evidence="1">
    <location>
        <begin position="1"/>
        <end position="28"/>
    </location>
</feature>
<evidence type="ECO:0000256" key="1">
    <source>
        <dbReference type="SAM" id="MobiDB-lite"/>
    </source>
</evidence>
<feature type="compositionally biased region" description="Basic and acidic residues" evidence="1">
    <location>
        <begin position="505"/>
        <end position="518"/>
    </location>
</feature>
<reference evidence="2 3" key="1">
    <citation type="journal article" date="2018" name="IMA Fungus">
        <title>IMA Genome-F 9: Draft genome sequence of Annulohypoxylon stygium, Aspergillus mulundensis, Berkeleyomyces basicola (syn. Thielaviopsis basicola), Ceratocystis smalleyi, two Cercospora beticola strains, Coleophoma cylindrospora, Fusarium fracticaudum, Phialophora cf. hyalina, and Morchella septimelata.</title>
        <authorList>
            <person name="Wingfield B.D."/>
            <person name="Bills G.F."/>
            <person name="Dong Y."/>
            <person name="Huang W."/>
            <person name="Nel W.J."/>
            <person name="Swalarsk-Parry B.S."/>
            <person name="Vaghefi N."/>
            <person name="Wilken P.M."/>
            <person name="An Z."/>
            <person name="de Beer Z.W."/>
            <person name="De Vos L."/>
            <person name="Chen L."/>
            <person name="Duong T.A."/>
            <person name="Gao Y."/>
            <person name="Hammerbacher A."/>
            <person name="Kikkert J.R."/>
            <person name="Li Y."/>
            <person name="Li H."/>
            <person name="Li K."/>
            <person name="Li Q."/>
            <person name="Liu X."/>
            <person name="Ma X."/>
            <person name="Naidoo K."/>
            <person name="Pethybridge S.J."/>
            <person name="Sun J."/>
            <person name="Steenkamp E.T."/>
            <person name="van der Nest M.A."/>
            <person name="van Wyk S."/>
            <person name="Wingfield M.J."/>
            <person name="Xiong C."/>
            <person name="Yue Q."/>
            <person name="Zhang X."/>
        </authorList>
    </citation>
    <scope>NUCLEOTIDE SEQUENCE [LARGE SCALE GENOMIC DNA]</scope>
    <source>
        <strain evidence="2 3">DSM 5745</strain>
    </source>
</reference>
<feature type="compositionally biased region" description="Basic and acidic residues" evidence="1">
    <location>
        <begin position="464"/>
        <end position="479"/>
    </location>
</feature>
<feature type="compositionally biased region" description="Basic and acidic residues" evidence="1">
    <location>
        <begin position="421"/>
        <end position="432"/>
    </location>
</feature>
<dbReference type="AlphaFoldDB" id="A0A3D8T424"/>
<name>A0A3D8T424_9EURO</name>
<sequence>MPTHTITIGSWGPHRPRPHPIPTNKSLENLDPTSNLLGRVFDRDPVLRFLLCNLSDDQYQTSLQAYWRGLCRTALLNGAIILEAGGWKAVAVILPPGRTVDSPWTIIPAALGFTRVLWRIGVAGVVPAGQCGEEEGAGEQAALLCLCDRDRGFADDSGLARALIESQKETAWCTEVPIWLEATTAYSRDLYLTLGFEVVEEITLGEGKVNRDGFLDKEGQGVTMWAMVWWPQPSQRDVVTPEDSSSMINPSTGPEKFIFSGVTGNVGGKGRKTAKLNTPLGTSPVTLLTTRNTSGNKYDTYKPNALRLRIALNAASDPAAINDSAKIHALTRPNARSGILNRASTLTKYPEKGNPPSLANAHISLVTDASPLKNAIYPGTIPDAMSMNVAALDPVAAYAISIMGYPPNTKHNPGTRPPAEPAHKRIPDERVRAPGGMADDADDDGQEHDVQHAADNLNDPQNPPRKDIGYDGRERDSPHQQRILPPVHAEVRMRQLNQPRYLGCYEKRRDRAERRPGEDGDPSCTASACHTLSCQISTDDICFVYHKRRGGPPCKKLQNRAPPAPPGASTYVQWYCAPAVGCTLASSARLMAIARFPAMLSSRP</sequence>
<accession>A0A3D8T424</accession>
<proteinExistence type="predicted"/>
<dbReference type="Gene3D" id="3.40.630.30">
    <property type="match status" value="1"/>
</dbReference>
<evidence type="ECO:0000313" key="2">
    <source>
        <dbReference type="EMBL" id="RDW92748.1"/>
    </source>
</evidence>
<feature type="region of interest" description="Disordered" evidence="1">
    <location>
        <begin position="409"/>
        <end position="492"/>
    </location>
</feature>
<dbReference type="RefSeq" id="XP_026607931.1">
    <property type="nucleotide sequence ID" value="XM_026742086.1"/>
</dbReference>
<dbReference type="Proteomes" id="UP000256690">
    <property type="component" value="Unassembled WGS sequence"/>
</dbReference>
<organism evidence="2 3">
    <name type="scientific">Aspergillus mulundensis</name>
    <dbReference type="NCBI Taxonomy" id="1810919"/>
    <lineage>
        <taxon>Eukaryota</taxon>
        <taxon>Fungi</taxon>
        <taxon>Dikarya</taxon>
        <taxon>Ascomycota</taxon>
        <taxon>Pezizomycotina</taxon>
        <taxon>Eurotiomycetes</taxon>
        <taxon>Eurotiomycetidae</taxon>
        <taxon>Eurotiales</taxon>
        <taxon>Aspergillaceae</taxon>
        <taxon>Aspergillus</taxon>
        <taxon>Aspergillus subgen. Nidulantes</taxon>
    </lineage>
</organism>
<protein>
    <recommendedName>
        <fullName evidence="4">N-acetyltransferase domain-containing protein</fullName>
    </recommendedName>
</protein>
<feature type="region of interest" description="Disordered" evidence="1">
    <location>
        <begin position="505"/>
        <end position="524"/>
    </location>
</feature>
<dbReference type="OrthoDB" id="410198at2759"/>
<evidence type="ECO:0000313" key="3">
    <source>
        <dbReference type="Proteomes" id="UP000256690"/>
    </source>
</evidence>
<dbReference type="STRING" id="1810919.A0A3D8T424"/>
<dbReference type="GeneID" id="38110440"/>
<comment type="caution">
    <text evidence="2">The sequence shown here is derived from an EMBL/GenBank/DDBJ whole genome shotgun (WGS) entry which is preliminary data.</text>
</comment>
<keyword evidence="3" id="KW-1185">Reference proteome</keyword>